<protein>
    <submittedName>
        <fullName evidence="1">Uncharacterized protein</fullName>
    </submittedName>
</protein>
<dbReference type="EMBL" id="DAAMGM010000005">
    <property type="protein sequence ID" value="HAC6574215.1"/>
    <property type="molecule type" value="Genomic_DNA"/>
</dbReference>
<name>A0A702EDQ5_SALER</name>
<evidence type="ECO:0000313" key="1">
    <source>
        <dbReference type="EMBL" id="HAC6574215.1"/>
    </source>
</evidence>
<reference evidence="1" key="2">
    <citation type="submission" date="2018-07" db="EMBL/GenBank/DDBJ databases">
        <authorList>
            <consortium name="NCBI Pathogen Detection Project"/>
        </authorList>
    </citation>
    <scope>NUCLEOTIDE SEQUENCE</scope>
    <source>
        <strain evidence="1">232-84</strain>
    </source>
</reference>
<dbReference type="AlphaFoldDB" id="A0A702EDQ5"/>
<comment type="caution">
    <text evidence="1">The sequence shown here is derived from an EMBL/GenBank/DDBJ whole genome shotgun (WGS) entry which is preliminary data.</text>
</comment>
<proteinExistence type="predicted"/>
<reference evidence="1" key="1">
    <citation type="journal article" date="2018" name="Genome Biol.">
        <title>SKESA: strategic k-mer extension for scrupulous assemblies.</title>
        <authorList>
            <person name="Souvorov A."/>
            <person name="Agarwala R."/>
            <person name="Lipman D.J."/>
        </authorList>
    </citation>
    <scope>NUCLEOTIDE SEQUENCE</scope>
    <source>
        <strain evidence="1">232-84</strain>
    </source>
</reference>
<sequence>MINGFLILENIKNKFKKYNKTFVGFFVKYEYFKCYALLNITIDDRITQIKKHRFDKGECCRSQRLL</sequence>
<organism evidence="1">
    <name type="scientific">Salmonella enterica</name>
    <name type="common">Salmonella choleraesuis</name>
    <dbReference type="NCBI Taxonomy" id="28901"/>
    <lineage>
        <taxon>Bacteria</taxon>
        <taxon>Pseudomonadati</taxon>
        <taxon>Pseudomonadota</taxon>
        <taxon>Gammaproteobacteria</taxon>
        <taxon>Enterobacterales</taxon>
        <taxon>Enterobacteriaceae</taxon>
        <taxon>Salmonella</taxon>
    </lineage>
</organism>
<gene>
    <name evidence="1" type="ORF">G0B27_08120</name>
</gene>
<accession>A0A702EDQ5</accession>